<dbReference type="InterPro" id="IPR002327">
    <property type="entry name" value="Cyt_c_1A/1B"/>
</dbReference>
<dbReference type="EMBL" id="BASZ01000007">
    <property type="protein sequence ID" value="GAD50058.1"/>
    <property type="molecule type" value="Genomic_DNA"/>
</dbReference>
<evidence type="ECO:0000256" key="1">
    <source>
        <dbReference type="ARBA" id="ARBA00022448"/>
    </source>
</evidence>
<dbReference type="KEGG" id="ntd:EGO55_06480"/>
<name>U3A5N2_9SPHN</name>
<comment type="caution">
    <text evidence="8">The sequence shown here is derived from an EMBL/GenBank/DDBJ whole genome shotgun (WGS) entry which is preliminary data.</text>
</comment>
<dbReference type="PROSITE" id="PS51007">
    <property type="entry name" value="CYTC"/>
    <property type="match status" value="1"/>
</dbReference>
<evidence type="ECO:0000313" key="8">
    <source>
        <dbReference type="EMBL" id="GAD50058.1"/>
    </source>
</evidence>
<dbReference type="AlphaFoldDB" id="U3A5N2"/>
<sequence>MLRSRPGHICGLRGAMFWRWFPMFFLMAVAGAGSLASVKAAEPAHRIEAGRKLFIRCAACHSVNPDDRRTGPHLNGIVGRPVAALPGYRYSDALRAKTFLWDEKQLDLLLQNPQAIVPGLCLPFRGLARLEDRQALIAYLRQAAR</sequence>
<gene>
    <name evidence="8" type="ORF">NT2_07_00580</name>
</gene>
<keyword evidence="3 6" id="KW-0479">Metal-binding</keyword>
<dbReference type="Pfam" id="PF00034">
    <property type="entry name" value="Cytochrom_C"/>
    <property type="match status" value="1"/>
</dbReference>
<dbReference type="PRINTS" id="PR00604">
    <property type="entry name" value="CYTCHRMECIAB"/>
</dbReference>
<evidence type="ECO:0000313" key="9">
    <source>
        <dbReference type="Proteomes" id="UP000016568"/>
    </source>
</evidence>
<reference evidence="8 9" key="1">
    <citation type="submission" date="2013-09" db="EMBL/GenBank/DDBJ databases">
        <title>Whole genome shotgun sequence of Novosphingobium tardaugens NBRC 16725.</title>
        <authorList>
            <person name="Isaki S."/>
            <person name="Hosoyama A."/>
            <person name="Tsuchikane K."/>
            <person name="Katsumata H."/>
            <person name="Ando Y."/>
            <person name="Yamazaki S."/>
            <person name="Fujita N."/>
        </authorList>
    </citation>
    <scope>NUCLEOTIDE SEQUENCE [LARGE SCALE GENOMIC DNA]</scope>
    <source>
        <strain evidence="8 9">NBRC 16725</strain>
    </source>
</reference>
<dbReference type="GO" id="GO:0009055">
    <property type="term" value="F:electron transfer activity"/>
    <property type="evidence" value="ECO:0007669"/>
    <property type="project" value="InterPro"/>
</dbReference>
<dbReference type="InterPro" id="IPR036909">
    <property type="entry name" value="Cyt_c-like_dom_sf"/>
</dbReference>
<dbReference type="GO" id="GO:0020037">
    <property type="term" value="F:heme binding"/>
    <property type="evidence" value="ECO:0007669"/>
    <property type="project" value="InterPro"/>
</dbReference>
<dbReference type="PANTHER" id="PTHR11961">
    <property type="entry name" value="CYTOCHROME C"/>
    <property type="match status" value="1"/>
</dbReference>
<dbReference type="InterPro" id="IPR009056">
    <property type="entry name" value="Cyt_c-like_dom"/>
</dbReference>
<accession>U3A5N2</accession>
<keyword evidence="1" id="KW-0813">Transport</keyword>
<protein>
    <submittedName>
        <fullName evidence="8">Putative cytochrome c</fullName>
    </submittedName>
</protein>
<dbReference type="Proteomes" id="UP000016568">
    <property type="component" value="Unassembled WGS sequence"/>
</dbReference>
<keyword evidence="9" id="KW-1185">Reference proteome</keyword>
<dbReference type="Gene3D" id="1.10.760.10">
    <property type="entry name" value="Cytochrome c-like domain"/>
    <property type="match status" value="1"/>
</dbReference>
<evidence type="ECO:0000256" key="2">
    <source>
        <dbReference type="ARBA" id="ARBA00022617"/>
    </source>
</evidence>
<evidence type="ECO:0000256" key="5">
    <source>
        <dbReference type="ARBA" id="ARBA00023004"/>
    </source>
</evidence>
<evidence type="ECO:0000256" key="6">
    <source>
        <dbReference type="PROSITE-ProRule" id="PRU00433"/>
    </source>
</evidence>
<dbReference type="RefSeq" id="WP_021690876.1">
    <property type="nucleotide sequence ID" value="NZ_BASZ01000007.1"/>
</dbReference>
<organism evidence="8 9">
    <name type="scientific">Caenibius tardaugens NBRC 16725</name>
    <dbReference type="NCBI Taxonomy" id="1219035"/>
    <lineage>
        <taxon>Bacteria</taxon>
        <taxon>Pseudomonadati</taxon>
        <taxon>Pseudomonadota</taxon>
        <taxon>Alphaproteobacteria</taxon>
        <taxon>Sphingomonadales</taxon>
        <taxon>Erythrobacteraceae</taxon>
        <taxon>Caenibius</taxon>
    </lineage>
</organism>
<evidence type="ECO:0000256" key="3">
    <source>
        <dbReference type="ARBA" id="ARBA00022723"/>
    </source>
</evidence>
<evidence type="ECO:0000259" key="7">
    <source>
        <dbReference type="PROSITE" id="PS51007"/>
    </source>
</evidence>
<feature type="domain" description="Cytochrome c" evidence="7">
    <location>
        <begin position="45"/>
        <end position="144"/>
    </location>
</feature>
<keyword evidence="4" id="KW-0249">Electron transport</keyword>
<dbReference type="OrthoDB" id="9805828at2"/>
<dbReference type="GO" id="GO:0046872">
    <property type="term" value="F:metal ion binding"/>
    <property type="evidence" value="ECO:0007669"/>
    <property type="project" value="UniProtKB-KW"/>
</dbReference>
<proteinExistence type="predicted"/>
<dbReference type="SUPFAM" id="SSF46626">
    <property type="entry name" value="Cytochrome c"/>
    <property type="match status" value="1"/>
</dbReference>
<dbReference type="eggNOG" id="COG3474">
    <property type="taxonomic scope" value="Bacteria"/>
</dbReference>
<keyword evidence="2 6" id="KW-0349">Heme</keyword>
<keyword evidence="5 6" id="KW-0408">Iron</keyword>
<evidence type="ECO:0000256" key="4">
    <source>
        <dbReference type="ARBA" id="ARBA00022982"/>
    </source>
</evidence>